<protein>
    <recommendedName>
        <fullName evidence="4">Transmembrane protein</fullName>
    </recommendedName>
</protein>
<evidence type="ECO:0000313" key="3">
    <source>
        <dbReference type="Proteomes" id="UP001056756"/>
    </source>
</evidence>
<feature type="transmembrane region" description="Helical" evidence="1">
    <location>
        <begin position="461"/>
        <end position="480"/>
    </location>
</feature>
<reference evidence="2" key="1">
    <citation type="submission" date="2022-05" db="EMBL/GenBank/DDBJ databases">
        <title>Novel bacterial taxa in a minimal lignocellulolytic consortium and its capacity to transform plastics disclosed by genome-resolved metagenomics.</title>
        <authorList>
            <person name="Rodriguez C.A.D."/>
            <person name="Diaz-Garcia L."/>
            <person name="Herrera K."/>
            <person name="Tarazona N.A."/>
            <person name="Sproer C."/>
            <person name="Overmann J."/>
            <person name="Jimenez D.J."/>
        </authorList>
    </citation>
    <scope>NUCLEOTIDE SEQUENCE</scope>
    <source>
        <strain evidence="2">MAG5</strain>
    </source>
</reference>
<feature type="transmembrane region" description="Helical" evidence="1">
    <location>
        <begin position="428"/>
        <end position="449"/>
    </location>
</feature>
<feature type="transmembrane region" description="Helical" evidence="1">
    <location>
        <begin position="115"/>
        <end position="134"/>
    </location>
</feature>
<feature type="transmembrane region" description="Helical" evidence="1">
    <location>
        <begin position="242"/>
        <end position="262"/>
    </location>
</feature>
<organism evidence="2 3">
    <name type="scientific">Candidatus Pristimantibacillus lignocellulolyticus</name>
    <dbReference type="NCBI Taxonomy" id="2994561"/>
    <lineage>
        <taxon>Bacteria</taxon>
        <taxon>Bacillati</taxon>
        <taxon>Bacillota</taxon>
        <taxon>Bacilli</taxon>
        <taxon>Bacillales</taxon>
        <taxon>Paenibacillaceae</taxon>
        <taxon>Candidatus Pristimantibacillus</taxon>
    </lineage>
</organism>
<dbReference type="EMBL" id="CP097899">
    <property type="protein sequence ID" value="URN92616.1"/>
    <property type="molecule type" value="Genomic_DNA"/>
</dbReference>
<dbReference type="Proteomes" id="UP001056756">
    <property type="component" value="Chromosome"/>
</dbReference>
<sequence>MKLREYLYEAEERYYITPASVAAIGVFIIAIITLFVPPYIGMADNGDYFRILYSNGLFFNDPNYDSKYLGYFIKNYGIFQYFNENGSSIFSSQSIFIKLSLLINQWFYSSEIFDIRIQAAIYLVLYVIGIYLLVEALTWKLRNIKAYIISLLTIFIFADTAYTAFFNSFFSESVVLISLIYMVASLLLIRVGRYNVYVLLIVFTAASLLLTTSKQQNAPVGVIIAFMGILLIFVKRNKIYRIITAISLSTILFAGIGSYILISDEFQNINMFHAMNRGILLNSSDPEAALESFGIDRQYAVLSGDIYYLPYSTVDVNSNMLLENYYNKYGSFSILAYYIMHPNKAAEMMDLAAKTGFAIRPAAMGNYEISVGKEFGAQTSFFSLYSDMKQASAPKTFGFIVIWSGVIIGYFAPTIISAIRKKDREAMITFPLMLTLIAIAISAMLVSIVGAGDADLAKHQFLFTACFDVITYLFISSWLGRKL</sequence>
<feature type="transmembrane region" description="Helical" evidence="1">
    <location>
        <begin position="196"/>
        <end position="212"/>
    </location>
</feature>
<feature type="transmembrane region" description="Helical" evidence="1">
    <location>
        <begin position="218"/>
        <end position="235"/>
    </location>
</feature>
<gene>
    <name evidence="2" type="ORF">NAG76_11980</name>
</gene>
<feature type="transmembrane region" description="Helical" evidence="1">
    <location>
        <begin position="170"/>
        <end position="189"/>
    </location>
</feature>
<feature type="transmembrane region" description="Helical" evidence="1">
    <location>
        <begin position="396"/>
        <end position="416"/>
    </location>
</feature>
<feature type="transmembrane region" description="Helical" evidence="1">
    <location>
        <begin position="146"/>
        <end position="164"/>
    </location>
</feature>
<name>A0A9J6Z9J0_9BACL</name>
<evidence type="ECO:0000256" key="1">
    <source>
        <dbReference type="SAM" id="Phobius"/>
    </source>
</evidence>
<accession>A0A9J6Z9J0</accession>
<evidence type="ECO:0000313" key="2">
    <source>
        <dbReference type="EMBL" id="URN92616.1"/>
    </source>
</evidence>
<feature type="transmembrane region" description="Helical" evidence="1">
    <location>
        <begin position="21"/>
        <end position="40"/>
    </location>
</feature>
<dbReference type="KEGG" id="plig:NAG76_11980"/>
<proteinExistence type="predicted"/>
<keyword evidence="1" id="KW-1133">Transmembrane helix</keyword>
<evidence type="ECO:0008006" key="4">
    <source>
        <dbReference type="Google" id="ProtNLM"/>
    </source>
</evidence>
<dbReference type="AlphaFoldDB" id="A0A9J6Z9J0"/>
<keyword evidence="1" id="KW-0812">Transmembrane</keyword>
<keyword evidence="1" id="KW-0472">Membrane</keyword>